<dbReference type="Gene3D" id="3.30.730.10">
    <property type="entry name" value="AP2/ERF domain"/>
    <property type="match status" value="1"/>
</dbReference>
<keyword evidence="2" id="KW-0805">Transcription regulation</keyword>
<evidence type="ECO:0000256" key="3">
    <source>
        <dbReference type="ARBA" id="ARBA00023125"/>
    </source>
</evidence>
<evidence type="ECO:0000256" key="5">
    <source>
        <dbReference type="ARBA" id="ARBA00023242"/>
    </source>
</evidence>
<proteinExistence type="predicted"/>
<evidence type="ECO:0000256" key="4">
    <source>
        <dbReference type="ARBA" id="ARBA00023163"/>
    </source>
</evidence>
<feature type="compositionally biased region" description="Low complexity" evidence="6">
    <location>
        <begin position="152"/>
        <end position="177"/>
    </location>
</feature>
<dbReference type="SMART" id="SM00380">
    <property type="entry name" value="AP2"/>
    <property type="match status" value="1"/>
</dbReference>
<name>A0ABS8STD9_DATST</name>
<dbReference type="InterPro" id="IPR001471">
    <property type="entry name" value="AP2/ERF_dom"/>
</dbReference>
<dbReference type="Pfam" id="PF00847">
    <property type="entry name" value="AP2"/>
    <property type="match status" value="1"/>
</dbReference>
<gene>
    <name evidence="8" type="ORF">HAX54_046725</name>
</gene>
<dbReference type="PANTHER" id="PTHR31194:SF12">
    <property type="entry name" value="ETHYLENE-RESPONSIVE TRANSCRIPTION FACTOR SHINE 2"/>
    <property type="match status" value="1"/>
</dbReference>
<dbReference type="EMBL" id="JACEIK010000742">
    <property type="protein sequence ID" value="MCD7461642.1"/>
    <property type="molecule type" value="Genomic_DNA"/>
</dbReference>
<evidence type="ECO:0000256" key="2">
    <source>
        <dbReference type="ARBA" id="ARBA00023015"/>
    </source>
</evidence>
<evidence type="ECO:0000256" key="6">
    <source>
        <dbReference type="SAM" id="MobiDB-lite"/>
    </source>
</evidence>
<dbReference type="InterPro" id="IPR050913">
    <property type="entry name" value="AP2/ERF_ERF"/>
</dbReference>
<feature type="domain" description="AP2/ERF" evidence="7">
    <location>
        <begin position="11"/>
        <end position="68"/>
    </location>
</feature>
<dbReference type="PROSITE" id="PS51032">
    <property type="entry name" value="AP2_ERF"/>
    <property type="match status" value="1"/>
</dbReference>
<dbReference type="Proteomes" id="UP000823775">
    <property type="component" value="Unassembled WGS sequence"/>
</dbReference>
<keyword evidence="9" id="KW-1185">Reference proteome</keyword>
<dbReference type="PANTHER" id="PTHR31194">
    <property type="entry name" value="SHN SHINE , DNA BINDING / TRANSCRIPTION FACTOR"/>
    <property type="match status" value="1"/>
</dbReference>
<organism evidence="8 9">
    <name type="scientific">Datura stramonium</name>
    <name type="common">Jimsonweed</name>
    <name type="synonym">Common thornapple</name>
    <dbReference type="NCBI Taxonomy" id="4076"/>
    <lineage>
        <taxon>Eukaryota</taxon>
        <taxon>Viridiplantae</taxon>
        <taxon>Streptophyta</taxon>
        <taxon>Embryophyta</taxon>
        <taxon>Tracheophyta</taxon>
        <taxon>Spermatophyta</taxon>
        <taxon>Magnoliopsida</taxon>
        <taxon>eudicotyledons</taxon>
        <taxon>Gunneridae</taxon>
        <taxon>Pentapetalae</taxon>
        <taxon>asterids</taxon>
        <taxon>lamiids</taxon>
        <taxon>Solanales</taxon>
        <taxon>Solanaceae</taxon>
        <taxon>Solanoideae</taxon>
        <taxon>Datureae</taxon>
        <taxon>Datura</taxon>
    </lineage>
</organism>
<reference evidence="8 9" key="1">
    <citation type="journal article" date="2021" name="BMC Genomics">
        <title>Datura genome reveals duplications of psychoactive alkaloid biosynthetic genes and high mutation rate following tissue culture.</title>
        <authorList>
            <person name="Rajewski A."/>
            <person name="Carter-House D."/>
            <person name="Stajich J."/>
            <person name="Litt A."/>
        </authorList>
    </citation>
    <scope>NUCLEOTIDE SEQUENCE [LARGE SCALE GENOMIC DNA]</scope>
    <source>
        <strain evidence="8">AR-01</strain>
    </source>
</reference>
<dbReference type="SUPFAM" id="SSF54171">
    <property type="entry name" value="DNA-binding domain"/>
    <property type="match status" value="1"/>
</dbReference>
<keyword evidence="4" id="KW-0804">Transcription</keyword>
<keyword evidence="5" id="KW-0539">Nucleus</keyword>
<dbReference type="InterPro" id="IPR016177">
    <property type="entry name" value="DNA-bd_dom_sf"/>
</dbReference>
<dbReference type="CDD" id="cd00018">
    <property type="entry name" value="AP2"/>
    <property type="match status" value="1"/>
</dbReference>
<feature type="region of interest" description="Disordered" evidence="6">
    <location>
        <begin position="144"/>
        <end position="177"/>
    </location>
</feature>
<evidence type="ECO:0000256" key="1">
    <source>
        <dbReference type="ARBA" id="ARBA00004123"/>
    </source>
</evidence>
<evidence type="ECO:0000313" key="8">
    <source>
        <dbReference type="EMBL" id="MCD7461642.1"/>
    </source>
</evidence>
<protein>
    <recommendedName>
        <fullName evidence="7">AP2/ERF domain-containing protein</fullName>
    </recommendedName>
</protein>
<dbReference type="InterPro" id="IPR036955">
    <property type="entry name" value="AP2/ERF_dom_sf"/>
</dbReference>
<keyword evidence="3" id="KW-0238">DNA-binding</keyword>
<accession>A0ABS8STD9</accession>
<comment type="subcellular location">
    <subcellularLocation>
        <location evidence="1">Nucleus</location>
    </subcellularLocation>
</comment>
<evidence type="ECO:0000259" key="7">
    <source>
        <dbReference type="PROSITE" id="PS51032"/>
    </source>
</evidence>
<sequence>MTKNKMVQSKKFKGVRQRQWGSWISEIRHPLLKKRIWLGTFETAEEAARAYDEAAILMNGQVAKTNFPIVKGTVNNNGNDKKFPLSSSSTLSTVLNAKLRKCCKDPAPSLTCLRLDNDNCHIGVWQKRSGKHSGSNWITKIELGKKEEPHQSHGSMNSWSSDSSSSSSSSGISKLGISKPLDEENRVAKQMVEELLNWNSPFSSAPINDLYPSFSNSI</sequence>
<evidence type="ECO:0000313" key="9">
    <source>
        <dbReference type="Proteomes" id="UP000823775"/>
    </source>
</evidence>
<dbReference type="PRINTS" id="PR00367">
    <property type="entry name" value="ETHRSPELEMNT"/>
</dbReference>
<comment type="caution">
    <text evidence="8">The sequence shown here is derived from an EMBL/GenBank/DDBJ whole genome shotgun (WGS) entry which is preliminary data.</text>
</comment>